<dbReference type="EMBL" id="LRBG01000037">
    <property type="protein sequence ID" value="KXU84315.1"/>
    <property type="molecule type" value="Genomic_DNA"/>
</dbReference>
<protein>
    <submittedName>
        <fullName evidence="3">Carboxylate--amine ligase</fullName>
    </submittedName>
</protein>
<keyword evidence="4" id="KW-1185">Reference proteome</keyword>
<evidence type="ECO:0000313" key="3">
    <source>
        <dbReference type="EMBL" id="KXU84315.1"/>
    </source>
</evidence>
<dbReference type="Gene3D" id="3.30.470.20">
    <property type="entry name" value="ATP-grasp fold, B domain"/>
    <property type="match status" value="1"/>
</dbReference>
<keyword evidence="3" id="KW-0436">Ligase</keyword>
<sequence>MVELGRRFTERPVLFLTEEDPVHAVSENREKLLPLYRFRLPDDDTVNMLSSKVRFHEFAQKHGFPVPRSVVLDTMADLQRLSELRYPCVLKPDDKRQAVHGHKERAVRADTLGEARECAAKMLASPGGIVVQEWIEGPDSNIFFTMFYRGEGGKVISMFTGRKMLSYPPCVGNTAICVAAPEAREALEPLTTKFIERSGFDGMGSIEYKWDDNYKQFIMVEPTVGRTDWQEEIATLAGVNIPLAAFRHELGLPPIPNRTTTVPVAWRASFADRPPSDLLPPGTKVFDGYFRWSDPFPALQWYCLVAPMRLLRRIRRQKQPLVQSRGAKA</sequence>
<proteinExistence type="predicted"/>
<dbReference type="AlphaFoldDB" id="A0A149PGX1"/>
<accession>A0A149PGX1</accession>
<evidence type="ECO:0000259" key="2">
    <source>
        <dbReference type="PROSITE" id="PS50975"/>
    </source>
</evidence>
<dbReference type="PROSITE" id="PS50975">
    <property type="entry name" value="ATP_GRASP"/>
    <property type="match status" value="1"/>
</dbReference>
<dbReference type="Proteomes" id="UP000075613">
    <property type="component" value="Unassembled WGS sequence"/>
</dbReference>
<dbReference type="STRING" id="1399968.CI15_26955"/>
<organism evidence="3 4">
    <name type="scientific">Paraburkholderia monticola</name>
    <dbReference type="NCBI Taxonomy" id="1399968"/>
    <lineage>
        <taxon>Bacteria</taxon>
        <taxon>Pseudomonadati</taxon>
        <taxon>Pseudomonadota</taxon>
        <taxon>Betaproteobacteria</taxon>
        <taxon>Burkholderiales</taxon>
        <taxon>Burkholderiaceae</taxon>
        <taxon>Paraburkholderia</taxon>
    </lineage>
</organism>
<dbReference type="InterPro" id="IPR011761">
    <property type="entry name" value="ATP-grasp"/>
</dbReference>
<name>A0A149PGX1_9BURK</name>
<dbReference type="SUPFAM" id="SSF56059">
    <property type="entry name" value="Glutathione synthetase ATP-binding domain-like"/>
    <property type="match status" value="1"/>
</dbReference>
<comment type="caution">
    <text evidence="3">The sequence shown here is derived from an EMBL/GenBank/DDBJ whole genome shotgun (WGS) entry which is preliminary data.</text>
</comment>
<dbReference type="GO" id="GO:0046872">
    <property type="term" value="F:metal ion binding"/>
    <property type="evidence" value="ECO:0007669"/>
    <property type="project" value="InterPro"/>
</dbReference>
<feature type="domain" description="ATP-grasp" evidence="2">
    <location>
        <begin position="56"/>
        <end position="250"/>
    </location>
</feature>
<keyword evidence="1" id="KW-0547">Nucleotide-binding</keyword>
<reference evidence="3 4" key="1">
    <citation type="journal article" date="2015" name="Int. J. Syst. Evol. Microbiol.">
        <title>Burkholderia monticola sp. nov., isolated from mountain soil.</title>
        <authorList>
            <person name="Baek I."/>
            <person name="Seo B."/>
            <person name="Lee I."/>
            <person name="Yi H."/>
            <person name="Chun J."/>
        </authorList>
    </citation>
    <scope>NUCLEOTIDE SEQUENCE [LARGE SCALE GENOMIC DNA]</scope>
    <source>
        <strain evidence="3 4">JC2948</strain>
    </source>
</reference>
<gene>
    <name evidence="3" type="ORF">CI15_26955</name>
</gene>
<keyword evidence="1" id="KW-0067">ATP-binding</keyword>
<dbReference type="OrthoDB" id="5372487at2"/>
<evidence type="ECO:0000256" key="1">
    <source>
        <dbReference type="PROSITE-ProRule" id="PRU00409"/>
    </source>
</evidence>
<dbReference type="GO" id="GO:0016874">
    <property type="term" value="F:ligase activity"/>
    <property type="evidence" value="ECO:0007669"/>
    <property type="project" value="UniProtKB-KW"/>
</dbReference>
<evidence type="ECO:0000313" key="4">
    <source>
        <dbReference type="Proteomes" id="UP000075613"/>
    </source>
</evidence>
<dbReference type="GO" id="GO:0005524">
    <property type="term" value="F:ATP binding"/>
    <property type="evidence" value="ECO:0007669"/>
    <property type="project" value="UniProtKB-UniRule"/>
</dbReference>